<dbReference type="AlphaFoldDB" id="M5IQL1"/>
<dbReference type="EMBL" id="AMZQ01000011">
    <property type="protein sequence ID" value="EKU10628.1"/>
    <property type="molecule type" value="Genomic_DNA"/>
</dbReference>
<organism evidence="1 2">
    <name type="scientific">Campylobacter showae CSUNSWCD</name>
    <dbReference type="NCBI Taxonomy" id="1244083"/>
    <lineage>
        <taxon>Bacteria</taxon>
        <taxon>Pseudomonadati</taxon>
        <taxon>Campylobacterota</taxon>
        <taxon>Epsilonproteobacteria</taxon>
        <taxon>Campylobacterales</taxon>
        <taxon>Campylobacteraceae</taxon>
        <taxon>Campylobacter</taxon>
    </lineage>
</organism>
<dbReference type="PATRIC" id="fig|1244083.3.peg.1946"/>
<evidence type="ECO:0000313" key="2">
    <source>
        <dbReference type="Proteomes" id="UP000011939"/>
    </source>
</evidence>
<dbReference type="Proteomes" id="UP000011939">
    <property type="component" value="Unassembled WGS sequence"/>
</dbReference>
<accession>M5IQL1</accession>
<protein>
    <submittedName>
        <fullName evidence="1">Uncharacterized protein</fullName>
    </submittedName>
</protein>
<gene>
    <name evidence="1" type="ORF">CSUNSWCD_702</name>
</gene>
<reference evidence="1 2" key="1">
    <citation type="journal article" date="2013" name="Genome Announc.">
        <title>Genome Sequence of Campylobacter showae UNSWCD, Isolated from a Patient with Crohn's Disease.</title>
        <authorList>
            <person name="Tay A.P."/>
            <person name="Kaakoush N.O."/>
            <person name="Deshpande N.P."/>
            <person name="Chen Z."/>
            <person name="Mitchell H."/>
            <person name="Wilkins M.R."/>
        </authorList>
    </citation>
    <scope>NUCLEOTIDE SEQUENCE [LARGE SCALE GENOMIC DNA]</scope>
    <source>
        <strain evidence="1 2">CSUNSWCD</strain>
    </source>
</reference>
<name>M5IQL1_9BACT</name>
<sequence length="54" mass="6343">MTTGRLKFDSHAPQIYKIKRRQNTFTAVKPINFTSNFTAVLSKLARRKFELKSR</sequence>
<comment type="caution">
    <text evidence="1">The sequence shown here is derived from an EMBL/GenBank/DDBJ whole genome shotgun (WGS) entry which is preliminary data.</text>
</comment>
<evidence type="ECO:0000313" key="1">
    <source>
        <dbReference type="EMBL" id="EKU10628.1"/>
    </source>
</evidence>
<proteinExistence type="predicted"/>